<dbReference type="PANTHER" id="PTHR30621:SF0">
    <property type="entry name" value="BIFUNCTIONAL GLUTAMINE SYNTHETASE ADENYLYLTRANSFERASE_ADENYLYL-REMOVING ENZYME"/>
    <property type="match status" value="1"/>
</dbReference>
<keyword evidence="3" id="KW-0547">Nucleotide-binding</keyword>
<proteinExistence type="predicted"/>
<evidence type="ECO:0000256" key="6">
    <source>
        <dbReference type="ARBA" id="ARBA00023268"/>
    </source>
</evidence>
<dbReference type="CDD" id="cd05401">
    <property type="entry name" value="NT_GlnE_GlnD_like"/>
    <property type="match status" value="1"/>
</dbReference>
<dbReference type="NCBIfam" id="NF008292">
    <property type="entry name" value="PRK11072.1"/>
    <property type="match status" value="1"/>
</dbReference>
<comment type="caution">
    <text evidence="10">The sequence shown here is derived from an EMBL/GenBank/DDBJ whole genome shotgun (WGS) entry which is preliminary data.</text>
</comment>
<evidence type="ECO:0000313" key="9">
    <source>
        <dbReference type="EMBL" id="MBB3774624.1"/>
    </source>
</evidence>
<dbReference type="GO" id="GO:0005524">
    <property type="term" value="F:ATP binding"/>
    <property type="evidence" value="ECO:0007669"/>
    <property type="project" value="UniProtKB-KW"/>
</dbReference>
<protein>
    <submittedName>
        <fullName evidence="10">Bifunctional [glutamate--ammonia ligase]-adenylyl-L-tyrosine phosphorylase/[glutamate--ammonia-ligase] adenylyltransferase</fullName>
        <ecNumber evidence="10">2.7.7.89</ecNumber>
    </submittedName>
    <submittedName>
        <fullName evidence="9">Glutamate-ammonia-ligase adenylyltransferase</fullName>
        <ecNumber evidence="9 10">2.7.7.42</ecNumber>
    </submittedName>
</protein>
<reference evidence="9 12" key="2">
    <citation type="submission" date="2020-08" db="EMBL/GenBank/DDBJ databases">
        <title>Genomic Encyclopedia of Type Strains, Phase IV (KMG-IV): sequencing the most valuable type-strain genomes for metagenomic binning, comparative biology and taxonomic classification.</title>
        <authorList>
            <person name="Goeker M."/>
        </authorList>
    </citation>
    <scope>NUCLEOTIDE SEQUENCE [LARGE SCALE GENOMIC DNA]</scope>
    <source>
        <strain evidence="9 12">DSM 8510</strain>
    </source>
</reference>
<dbReference type="GO" id="GO:0005829">
    <property type="term" value="C:cytosol"/>
    <property type="evidence" value="ECO:0007669"/>
    <property type="project" value="TreeGrafter"/>
</dbReference>
<evidence type="ECO:0000313" key="10">
    <source>
        <dbReference type="EMBL" id="MXP37730.1"/>
    </source>
</evidence>
<dbReference type="PANTHER" id="PTHR30621">
    <property type="entry name" value="GLUTAMINE SYNTHETASE ADENYLYLTRANSFERASE"/>
    <property type="match status" value="1"/>
</dbReference>
<dbReference type="Pfam" id="PF03710">
    <property type="entry name" value="GlnE"/>
    <property type="match status" value="2"/>
</dbReference>
<keyword evidence="4" id="KW-0067">ATP-binding</keyword>
<sequence>MGENRNLDWEHALHRARNHAPFLARALDRQPELAALLAAGNGEAALAWAQAQGDGGDAEVAPRRERLALAAALAVGDLAGAFPLAQVVSELTAFADRALDCAIRTAIAERTDSDTADGFIALALGKQGAGELNYSSDIDPILLFDRERLARRASDDPGEAAQRYARRIVALLSSSTADGYALRVDLRLRPNSEVSPLCVPVGSAMTHYQGHALAWERAAFTRARAAAGDIAAGEDFLSQIRPFVWRAQLDFGAIEEIRALTQRIRDSHEGPPAPGPGFDVKRGRGGIREIEFYAQTHQLIHGGRDTSLRVRGTRAALDALASAGWITSENAATLGAAYDRLRQVEHRLQMVNDRQTHALPDCAALDNVAQLDGLADGAALVAELTAITARTARIYEELIGQPEAVAVPVAMPVSALTHQLGQWGYPEPDTLAERIETWRDGRHAAIRSPQAVAAWDRLAPALLQAMAASDDPMRAINRWERIIESVPSAITTFRLLDARPDLTRRLVAALTLAPVLSDELARKPELLDTLIDRDALDLPGDVPQIMARMRGAAIRADYEALLDAIRIITGEIRFALGIQLIEGLADPLDIARALSRTAEAAMQLAAQATVQEFAAKHGRVPDSELLILGLGRLGGGALTHASDLDIVYLFTGDFAAQSDGARPLGATVYYNRLASRVSAALSVPTAQGALYEVDTRLRPQGNQGPLAVSCAAFGKYQREAAWTWEHMALARARVLYGSPQARAELEDVLAEVLHAPRDRAALRDAVLEMRAEMAKHKPASGPIDAKLARGGLVDIEFLVHYLQLKGEAADGTPLAETARRALDPDLATALEGLIAAGLLPADLAAPHALMSRMLVAGRLLAPDGREPPPSGARALARACGCESYEGLLEAFAAARQEVAQAWKQILGTDILATKQENPA</sequence>
<dbReference type="AlphaFoldDB" id="A0A6I4UFN2"/>
<keyword evidence="1 10" id="KW-0808">Transferase</keyword>
<organism evidence="10 11">
    <name type="scientific">Erythrobacter ramosus</name>
    <dbReference type="NCBI Taxonomy" id="35811"/>
    <lineage>
        <taxon>Bacteria</taxon>
        <taxon>Pseudomonadati</taxon>
        <taxon>Pseudomonadota</taxon>
        <taxon>Alphaproteobacteria</taxon>
        <taxon>Sphingomonadales</taxon>
        <taxon>Erythrobacteraceae</taxon>
        <taxon>Erythrobacter/Porphyrobacter group</taxon>
        <taxon>Erythrobacter</taxon>
    </lineage>
</organism>
<feature type="domain" description="PII-uridylyltransferase/Glutamine-synthetase adenylyltransferase" evidence="8">
    <location>
        <begin position="276"/>
        <end position="398"/>
    </location>
</feature>
<dbReference type="GO" id="GO:0000820">
    <property type="term" value="P:regulation of glutamine family amino acid metabolic process"/>
    <property type="evidence" value="ECO:0007669"/>
    <property type="project" value="TreeGrafter"/>
</dbReference>
<dbReference type="EC" id="2.7.7.89" evidence="10"/>
<dbReference type="Proteomes" id="UP000430021">
    <property type="component" value="Unassembled WGS sequence"/>
</dbReference>
<evidence type="ECO:0000256" key="3">
    <source>
        <dbReference type="ARBA" id="ARBA00022741"/>
    </source>
</evidence>
<feature type="domain" description="Glutamate-ammonia ligase adenylyltransferase repeated" evidence="7">
    <location>
        <begin position="505"/>
        <end position="746"/>
    </location>
</feature>
<keyword evidence="10" id="KW-0436">Ligase</keyword>
<evidence type="ECO:0000256" key="5">
    <source>
        <dbReference type="ARBA" id="ARBA00022842"/>
    </source>
</evidence>
<dbReference type="Gene3D" id="1.20.120.330">
    <property type="entry name" value="Nucleotidyltransferases domain 2"/>
    <property type="match status" value="2"/>
</dbReference>
<evidence type="ECO:0000313" key="12">
    <source>
        <dbReference type="Proteomes" id="UP000548685"/>
    </source>
</evidence>
<dbReference type="GO" id="GO:0047388">
    <property type="term" value="F:[glutamine synthetase]-adenylyl-L-tyrosine phosphorylase activity"/>
    <property type="evidence" value="ECO:0007669"/>
    <property type="project" value="UniProtKB-EC"/>
</dbReference>
<dbReference type="Pfam" id="PF08335">
    <property type="entry name" value="GlnD_UR_UTase"/>
    <property type="match status" value="1"/>
</dbReference>
<dbReference type="InterPro" id="IPR005190">
    <property type="entry name" value="GlnE_rpt_dom"/>
</dbReference>
<keyword evidence="12" id="KW-1185">Reference proteome</keyword>
<dbReference type="OrthoDB" id="9759366at2"/>
<evidence type="ECO:0000259" key="7">
    <source>
        <dbReference type="Pfam" id="PF03710"/>
    </source>
</evidence>
<dbReference type="GO" id="GO:0016874">
    <property type="term" value="F:ligase activity"/>
    <property type="evidence" value="ECO:0007669"/>
    <property type="project" value="UniProtKB-KW"/>
</dbReference>
<evidence type="ECO:0000313" key="11">
    <source>
        <dbReference type="Proteomes" id="UP000430021"/>
    </source>
</evidence>
<evidence type="ECO:0000259" key="8">
    <source>
        <dbReference type="Pfam" id="PF08335"/>
    </source>
</evidence>
<dbReference type="Proteomes" id="UP000548685">
    <property type="component" value="Unassembled WGS sequence"/>
</dbReference>
<reference evidence="10 11" key="1">
    <citation type="submission" date="2019-12" db="EMBL/GenBank/DDBJ databases">
        <title>Genomic-based taxomic classification of the family Erythrobacteraceae.</title>
        <authorList>
            <person name="Xu L."/>
        </authorList>
    </citation>
    <scope>NUCLEOTIDE SEQUENCE [LARGE SCALE GENOMIC DNA]</scope>
    <source>
        <strain evidence="10 11">JCM 10282</strain>
    </source>
</reference>
<dbReference type="Gene3D" id="3.30.460.10">
    <property type="entry name" value="Beta Polymerase, domain 2"/>
    <property type="match status" value="2"/>
</dbReference>
<name>A0A6I4UFN2_9SPHN</name>
<dbReference type="EMBL" id="WTYB01000001">
    <property type="protein sequence ID" value="MXP37730.1"/>
    <property type="molecule type" value="Genomic_DNA"/>
</dbReference>
<dbReference type="InterPro" id="IPR013546">
    <property type="entry name" value="PII_UdlTrfase/GS_AdlTrfase"/>
</dbReference>
<dbReference type="EC" id="2.7.7.42" evidence="9 10"/>
<evidence type="ECO:0000256" key="2">
    <source>
        <dbReference type="ARBA" id="ARBA00022695"/>
    </source>
</evidence>
<keyword evidence="2 10" id="KW-0548">Nucleotidyltransferase</keyword>
<accession>A0A6I4UFN2</accession>
<evidence type="ECO:0000256" key="1">
    <source>
        <dbReference type="ARBA" id="ARBA00022679"/>
    </source>
</evidence>
<dbReference type="SUPFAM" id="SSF81301">
    <property type="entry name" value="Nucleotidyltransferase"/>
    <property type="match status" value="2"/>
</dbReference>
<dbReference type="InterPro" id="IPR023057">
    <property type="entry name" value="GlnE"/>
</dbReference>
<dbReference type="SUPFAM" id="SSF81593">
    <property type="entry name" value="Nucleotidyltransferase substrate binding subunit/domain"/>
    <property type="match status" value="2"/>
</dbReference>
<keyword evidence="6" id="KW-0511">Multifunctional enzyme</keyword>
<dbReference type="EMBL" id="JACICE010000001">
    <property type="protein sequence ID" value="MBB3774624.1"/>
    <property type="molecule type" value="Genomic_DNA"/>
</dbReference>
<keyword evidence="5" id="KW-0460">Magnesium</keyword>
<gene>
    <name evidence="10" type="primary">glnE</name>
    <name evidence="9" type="ORF">FHS52_000567</name>
    <name evidence="10" type="ORF">GRI59_03755</name>
</gene>
<dbReference type="GO" id="GO:0008882">
    <property type="term" value="F:[glutamate-ammonia-ligase] adenylyltransferase activity"/>
    <property type="evidence" value="ECO:0007669"/>
    <property type="project" value="UniProtKB-EC"/>
</dbReference>
<evidence type="ECO:0000256" key="4">
    <source>
        <dbReference type="ARBA" id="ARBA00022840"/>
    </source>
</evidence>
<dbReference type="InterPro" id="IPR043519">
    <property type="entry name" value="NT_sf"/>
</dbReference>
<dbReference type="RefSeq" id="WP_160759843.1">
    <property type="nucleotide sequence ID" value="NZ_BAAADZ010000002.1"/>
</dbReference>
<dbReference type="Gene3D" id="1.20.120.1510">
    <property type="match status" value="1"/>
</dbReference>
<feature type="domain" description="Glutamate-ammonia ligase adenylyltransferase repeated" evidence="7">
    <location>
        <begin position="56"/>
        <end position="238"/>
    </location>
</feature>